<name>A0A0A6S0T9_9GAMM</name>
<reference evidence="1 2" key="1">
    <citation type="journal article" date="2016" name="Front. Microbiol.">
        <title>Single-Cell (Meta-)Genomics of a Dimorphic Candidatus Thiomargarita nelsonii Reveals Genomic Plasticity.</title>
        <authorList>
            <person name="Flood B.E."/>
            <person name="Fliss P."/>
            <person name="Jones D.S."/>
            <person name="Dick G.J."/>
            <person name="Jain S."/>
            <person name="Kaster A.K."/>
            <person name="Winkel M."/>
            <person name="Mussmann M."/>
            <person name="Bailey J."/>
        </authorList>
    </citation>
    <scope>NUCLEOTIDE SEQUENCE [LARGE SCALE GENOMIC DNA]</scope>
    <source>
        <strain evidence="1">Hydrate Ridge</strain>
    </source>
</reference>
<sequence>MSRFACKNFNLETLFVIKDVHDVFFISTLADFIAKVADGHDDLLNLIIEVSGEKRPDTKMETVKNLWVPAVNNTGQFGRWAVCEVTEPYQAMSTIREFLEK</sequence>
<organism evidence="1 2">
    <name type="scientific">Candidatus Thiomargarita nelsonii</name>
    <dbReference type="NCBI Taxonomy" id="1003181"/>
    <lineage>
        <taxon>Bacteria</taxon>
        <taxon>Pseudomonadati</taxon>
        <taxon>Pseudomonadota</taxon>
        <taxon>Gammaproteobacteria</taxon>
        <taxon>Thiotrichales</taxon>
        <taxon>Thiotrichaceae</taxon>
        <taxon>Thiomargarita</taxon>
    </lineage>
</organism>
<proteinExistence type="predicted"/>
<protein>
    <submittedName>
        <fullName evidence="1">Uncharacterized protein</fullName>
    </submittedName>
</protein>
<accession>A0A0A6S0T9</accession>
<dbReference type="Proteomes" id="UP000030428">
    <property type="component" value="Unassembled WGS sequence"/>
</dbReference>
<evidence type="ECO:0000313" key="1">
    <source>
        <dbReference type="EMBL" id="KHD09756.1"/>
    </source>
</evidence>
<comment type="caution">
    <text evidence="1">The sequence shown here is derived from an EMBL/GenBank/DDBJ whole genome shotgun (WGS) entry which is preliminary data.</text>
</comment>
<dbReference type="EMBL" id="JSZA02000050">
    <property type="protein sequence ID" value="KHD09756.1"/>
    <property type="molecule type" value="Genomic_DNA"/>
</dbReference>
<dbReference type="AlphaFoldDB" id="A0A0A6S0T9"/>
<gene>
    <name evidence="1" type="ORF">PN36_14645</name>
</gene>
<evidence type="ECO:0000313" key="2">
    <source>
        <dbReference type="Proteomes" id="UP000030428"/>
    </source>
</evidence>
<keyword evidence="2" id="KW-1185">Reference proteome</keyword>